<dbReference type="STRING" id="1073089.A0A1L9RQ92"/>
<reference evidence="3" key="1">
    <citation type="journal article" date="2017" name="Genome Biol.">
        <title>Comparative genomics reveals high biological diversity and specific adaptations in the industrially and medically important fungal genus Aspergillus.</title>
        <authorList>
            <person name="de Vries R.P."/>
            <person name="Riley R."/>
            <person name="Wiebenga A."/>
            <person name="Aguilar-Osorio G."/>
            <person name="Amillis S."/>
            <person name="Uchima C.A."/>
            <person name="Anderluh G."/>
            <person name="Asadollahi M."/>
            <person name="Askin M."/>
            <person name="Barry K."/>
            <person name="Battaglia E."/>
            <person name="Bayram O."/>
            <person name="Benocci T."/>
            <person name="Braus-Stromeyer S.A."/>
            <person name="Caldana C."/>
            <person name="Canovas D."/>
            <person name="Cerqueira G.C."/>
            <person name="Chen F."/>
            <person name="Chen W."/>
            <person name="Choi C."/>
            <person name="Clum A."/>
            <person name="Dos Santos R.A."/>
            <person name="Damasio A.R."/>
            <person name="Diallinas G."/>
            <person name="Emri T."/>
            <person name="Fekete E."/>
            <person name="Flipphi M."/>
            <person name="Freyberg S."/>
            <person name="Gallo A."/>
            <person name="Gournas C."/>
            <person name="Habgood R."/>
            <person name="Hainaut M."/>
            <person name="Harispe M.L."/>
            <person name="Henrissat B."/>
            <person name="Hilden K.S."/>
            <person name="Hope R."/>
            <person name="Hossain A."/>
            <person name="Karabika E."/>
            <person name="Karaffa L."/>
            <person name="Karanyi Z."/>
            <person name="Krasevec N."/>
            <person name="Kuo A."/>
            <person name="Kusch H."/>
            <person name="LaButti K."/>
            <person name="Lagendijk E.L."/>
            <person name="Lapidus A."/>
            <person name="Levasseur A."/>
            <person name="Lindquist E."/>
            <person name="Lipzen A."/>
            <person name="Logrieco A.F."/>
            <person name="MacCabe A."/>
            <person name="Maekelae M.R."/>
            <person name="Malavazi I."/>
            <person name="Melin P."/>
            <person name="Meyer V."/>
            <person name="Mielnichuk N."/>
            <person name="Miskei M."/>
            <person name="Molnar A.P."/>
            <person name="Mule G."/>
            <person name="Ngan C.Y."/>
            <person name="Orejas M."/>
            <person name="Orosz E."/>
            <person name="Ouedraogo J.P."/>
            <person name="Overkamp K.M."/>
            <person name="Park H.-S."/>
            <person name="Perrone G."/>
            <person name="Piumi F."/>
            <person name="Punt P.J."/>
            <person name="Ram A.F."/>
            <person name="Ramon A."/>
            <person name="Rauscher S."/>
            <person name="Record E."/>
            <person name="Riano-Pachon D.M."/>
            <person name="Robert V."/>
            <person name="Roehrig J."/>
            <person name="Ruller R."/>
            <person name="Salamov A."/>
            <person name="Salih N.S."/>
            <person name="Samson R.A."/>
            <person name="Sandor E."/>
            <person name="Sanguinetti M."/>
            <person name="Schuetze T."/>
            <person name="Sepcic K."/>
            <person name="Shelest E."/>
            <person name="Sherlock G."/>
            <person name="Sophianopoulou V."/>
            <person name="Squina F.M."/>
            <person name="Sun H."/>
            <person name="Susca A."/>
            <person name="Todd R.B."/>
            <person name="Tsang A."/>
            <person name="Unkles S.E."/>
            <person name="van de Wiele N."/>
            <person name="van Rossen-Uffink D."/>
            <person name="Oliveira J.V."/>
            <person name="Vesth T.C."/>
            <person name="Visser J."/>
            <person name="Yu J.-H."/>
            <person name="Zhou M."/>
            <person name="Andersen M.R."/>
            <person name="Archer D.B."/>
            <person name="Baker S.E."/>
            <person name="Benoit I."/>
            <person name="Brakhage A.A."/>
            <person name="Braus G.H."/>
            <person name="Fischer R."/>
            <person name="Frisvad J.C."/>
            <person name="Goldman G.H."/>
            <person name="Houbraken J."/>
            <person name="Oakley B."/>
            <person name="Pocsi I."/>
            <person name="Scazzocchio C."/>
            <person name="Seiboth B."/>
            <person name="vanKuyk P.A."/>
            <person name="Wortman J."/>
            <person name="Dyer P.S."/>
            <person name="Grigoriev I.V."/>
        </authorList>
    </citation>
    <scope>NUCLEOTIDE SEQUENCE [LARGE SCALE GENOMIC DNA]</scope>
    <source>
        <strain evidence="3">DTO 134E9</strain>
    </source>
</reference>
<dbReference type="RefSeq" id="XP_040690664.1">
    <property type="nucleotide sequence ID" value="XM_040836085.1"/>
</dbReference>
<dbReference type="EMBL" id="KV878211">
    <property type="protein sequence ID" value="OJJ36988.1"/>
    <property type="molecule type" value="Genomic_DNA"/>
</dbReference>
<dbReference type="Pfam" id="PF20684">
    <property type="entry name" value="Fung_rhodopsin"/>
    <property type="match status" value="1"/>
</dbReference>
<sequence>MIKLTQAGPDVTYYQAPAALWTCIEAAVGITAACLSNLRPLFKLGYRGVWSHIRSSTHQSAQPLNPGSMEKPYDSYVTERSVGSRYSLDESRKHSV</sequence>
<name>A0A1L9RQ92_ASPWE</name>
<proteinExistence type="predicted"/>
<evidence type="ECO:0000313" key="2">
    <source>
        <dbReference type="EMBL" id="OJJ36988.1"/>
    </source>
</evidence>
<dbReference type="InterPro" id="IPR049326">
    <property type="entry name" value="Rhodopsin_dom_fungi"/>
</dbReference>
<gene>
    <name evidence="2" type="ORF">ASPWEDRAFT_437081</name>
</gene>
<dbReference type="Proteomes" id="UP000184383">
    <property type="component" value="Unassembled WGS sequence"/>
</dbReference>
<dbReference type="AlphaFoldDB" id="A0A1L9RQ92"/>
<dbReference type="GeneID" id="63751933"/>
<keyword evidence="3" id="KW-1185">Reference proteome</keyword>
<evidence type="ECO:0000313" key="3">
    <source>
        <dbReference type="Proteomes" id="UP000184383"/>
    </source>
</evidence>
<accession>A0A1L9RQ92</accession>
<evidence type="ECO:0000259" key="1">
    <source>
        <dbReference type="Pfam" id="PF20684"/>
    </source>
</evidence>
<dbReference type="VEuPathDB" id="FungiDB:ASPWEDRAFT_437081"/>
<feature type="domain" description="Rhodopsin" evidence="1">
    <location>
        <begin position="5"/>
        <end position="43"/>
    </location>
</feature>
<dbReference type="OrthoDB" id="10017208at2759"/>
<organism evidence="2 3">
    <name type="scientific">Aspergillus wentii DTO 134E9</name>
    <dbReference type="NCBI Taxonomy" id="1073089"/>
    <lineage>
        <taxon>Eukaryota</taxon>
        <taxon>Fungi</taxon>
        <taxon>Dikarya</taxon>
        <taxon>Ascomycota</taxon>
        <taxon>Pezizomycotina</taxon>
        <taxon>Eurotiomycetes</taxon>
        <taxon>Eurotiomycetidae</taxon>
        <taxon>Eurotiales</taxon>
        <taxon>Aspergillaceae</taxon>
        <taxon>Aspergillus</taxon>
        <taxon>Aspergillus subgen. Cremei</taxon>
    </lineage>
</organism>
<protein>
    <recommendedName>
        <fullName evidence="1">Rhodopsin domain-containing protein</fullName>
    </recommendedName>
</protein>